<feature type="compositionally biased region" description="Acidic residues" evidence="8">
    <location>
        <begin position="154"/>
        <end position="165"/>
    </location>
</feature>
<reference evidence="10" key="1">
    <citation type="submission" date="2022-04" db="EMBL/GenBank/DDBJ databases">
        <title>Carnegiea gigantea Genome sequencing and assembly v2.</title>
        <authorList>
            <person name="Copetti D."/>
            <person name="Sanderson M.J."/>
            <person name="Burquez A."/>
            <person name="Wojciechowski M.F."/>
        </authorList>
    </citation>
    <scope>NUCLEOTIDE SEQUENCE</scope>
    <source>
        <strain evidence="10">SGP5-SGP5p</strain>
        <tissue evidence="10">Aerial part</tissue>
    </source>
</reference>
<dbReference type="OrthoDB" id="4822at2759"/>
<dbReference type="InterPro" id="IPR022783">
    <property type="entry name" value="GCFC_dom"/>
</dbReference>
<evidence type="ECO:0000256" key="8">
    <source>
        <dbReference type="SAM" id="MobiDB-lite"/>
    </source>
</evidence>
<dbReference type="InterPro" id="IPR000467">
    <property type="entry name" value="G_patch_dom"/>
</dbReference>
<dbReference type="EMBL" id="JAKOGI010000660">
    <property type="protein sequence ID" value="KAJ8431805.1"/>
    <property type="molecule type" value="Genomic_DNA"/>
</dbReference>
<accession>A0A9Q1Q8C7</accession>
<dbReference type="AlphaFoldDB" id="A0A9Q1Q8C7"/>
<dbReference type="Pfam" id="PF01585">
    <property type="entry name" value="G-patch"/>
    <property type="match status" value="1"/>
</dbReference>
<dbReference type="PROSITE" id="PS50174">
    <property type="entry name" value="G_PATCH"/>
    <property type="match status" value="1"/>
</dbReference>
<feature type="coiled-coil region" evidence="7">
    <location>
        <begin position="373"/>
        <end position="428"/>
    </location>
</feature>
<evidence type="ECO:0000256" key="3">
    <source>
        <dbReference type="ARBA" id="ARBA00022664"/>
    </source>
</evidence>
<proteinExistence type="inferred from homology"/>
<dbReference type="GO" id="GO:0071008">
    <property type="term" value="C:U2-type post-mRNA release spliceosomal complex"/>
    <property type="evidence" value="ECO:0007669"/>
    <property type="project" value="TreeGrafter"/>
</dbReference>
<evidence type="ECO:0000256" key="4">
    <source>
        <dbReference type="ARBA" id="ARBA00022728"/>
    </source>
</evidence>
<dbReference type="GO" id="GO:0003676">
    <property type="term" value="F:nucleic acid binding"/>
    <property type="evidence" value="ECO:0007669"/>
    <property type="project" value="InterPro"/>
</dbReference>
<comment type="caution">
    <text evidence="10">The sequence shown here is derived from an EMBL/GenBank/DDBJ whole genome shotgun (WGS) entry which is preliminary data.</text>
</comment>
<dbReference type="GO" id="GO:0000390">
    <property type="term" value="P:spliceosomal complex disassembly"/>
    <property type="evidence" value="ECO:0007669"/>
    <property type="project" value="InterPro"/>
</dbReference>
<feature type="compositionally biased region" description="Gly residues" evidence="8">
    <location>
        <begin position="120"/>
        <end position="138"/>
    </location>
</feature>
<dbReference type="InterPro" id="IPR045211">
    <property type="entry name" value="TFP11/STIP/Ntr1"/>
</dbReference>
<keyword evidence="3" id="KW-0507">mRNA processing</keyword>
<organism evidence="10 11">
    <name type="scientific">Carnegiea gigantea</name>
    <dbReference type="NCBI Taxonomy" id="171969"/>
    <lineage>
        <taxon>Eukaryota</taxon>
        <taxon>Viridiplantae</taxon>
        <taxon>Streptophyta</taxon>
        <taxon>Embryophyta</taxon>
        <taxon>Tracheophyta</taxon>
        <taxon>Spermatophyta</taxon>
        <taxon>Magnoliopsida</taxon>
        <taxon>eudicotyledons</taxon>
        <taxon>Gunneridae</taxon>
        <taxon>Pentapetalae</taxon>
        <taxon>Caryophyllales</taxon>
        <taxon>Cactineae</taxon>
        <taxon>Cactaceae</taxon>
        <taxon>Cactoideae</taxon>
        <taxon>Echinocereeae</taxon>
        <taxon>Carnegiea</taxon>
    </lineage>
</organism>
<feature type="region of interest" description="Disordered" evidence="8">
    <location>
        <begin position="86"/>
        <end position="206"/>
    </location>
</feature>
<keyword evidence="7" id="KW-0175">Coiled coil</keyword>
<evidence type="ECO:0000256" key="6">
    <source>
        <dbReference type="ARBA" id="ARBA00023242"/>
    </source>
</evidence>
<evidence type="ECO:0000259" key="9">
    <source>
        <dbReference type="PROSITE" id="PS50174"/>
    </source>
</evidence>
<name>A0A9Q1Q8C7_9CARY</name>
<comment type="subcellular location">
    <subcellularLocation>
        <location evidence="1">Nucleus</location>
    </subcellularLocation>
</comment>
<feature type="compositionally biased region" description="Basic and acidic residues" evidence="8">
    <location>
        <begin position="174"/>
        <end position="187"/>
    </location>
</feature>
<dbReference type="SMART" id="SM00443">
    <property type="entry name" value="G_patch"/>
    <property type="match status" value="1"/>
</dbReference>
<keyword evidence="5" id="KW-0508">mRNA splicing</keyword>
<protein>
    <recommendedName>
        <fullName evidence="9">G-patch domain-containing protein</fullName>
    </recommendedName>
</protein>
<dbReference type="PANTHER" id="PTHR23329">
    <property type="entry name" value="TUFTELIN-INTERACTING PROTEIN 11-RELATED"/>
    <property type="match status" value="1"/>
</dbReference>
<evidence type="ECO:0000256" key="2">
    <source>
        <dbReference type="ARBA" id="ARBA00010900"/>
    </source>
</evidence>
<evidence type="ECO:0000313" key="11">
    <source>
        <dbReference type="Proteomes" id="UP001153076"/>
    </source>
</evidence>
<feature type="region of interest" description="Disordered" evidence="8">
    <location>
        <begin position="47"/>
        <end position="74"/>
    </location>
</feature>
<dbReference type="Proteomes" id="UP001153076">
    <property type="component" value="Unassembled WGS sequence"/>
</dbReference>
<evidence type="ECO:0000256" key="7">
    <source>
        <dbReference type="SAM" id="Coils"/>
    </source>
</evidence>
<keyword evidence="6" id="KW-0539">Nucleus</keyword>
<keyword evidence="11" id="KW-1185">Reference proteome</keyword>
<dbReference type="InterPro" id="IPR022159">
    <property type="entry name" value="STIP/TFIP11_N"/>
</dbReference>
<keyword evidence="4" id="KW-0747">Spliceosome</keyword>
<feature type="compositionally biased region" description="Basic and acidic residues" evidence="8">
    <location>
        <begin position="97"/>
        <end position="109"/>
    </location>
</feature>
<dbReference type="Pfam" id="PF12457">
    <property type="entry name" value="TIP_N"/>
    <property type="match status" value="1"/>
</dbReference>
<comment type="similarity">
    <text evidence="2">Belongs to the TFP11/STIP family.</text>
</comment>
<feature type="domain" description="G-patch" evidence="9">
    <location>
        <begin position="220"/>
        <end position="265"/>
    </location>
</feature>
<evidence type="ECO:0000313" key="10">
    <source>
        <dbReference type="EMBL" id="KAJ8431805.1"/>
    </source>
</evidence>
<evidence type="ECO:0000256" key="5">
    <source>
        <dbReference type="ARBA" id="ARBA00023187"/>
    </source>
</evidence>
<evidence type="ECO:0000256" key="1">
    <source>
        <dbReference type="ARBA" id="ARBA00004123"/>
    </source>
</evidence>
<dbReference type="PANTHER" id="PTHR23329:SF1">
    <property type="entry name" value="TUFTELIN-INTERACTING PROTEIN 11"/>
    <property type="match status" value="1"/>
</dbReference>
<sequence>MDEYQEMERFGMDNDFEGGQWIGDEFYYRKRKEKSVQSRDDVLYGVFASGSSDSDEYDDGSFSGKKKKRKKGGLIEKADYSKPVNFVSTGVVAPNQEIDRNVKEEKKSEDEDDSDAGFKPGLGLGAGAGPNAGAGLGFGSSSNNRSGKGVGGGDEGEVEEDDEDSFLPSAFGKRIKEAAEKRREKAKLGPGGGIGRSQAGGAKRGSDLLGGSVGGFERHTKGIGMRLLEKMGYKGGGLGKNEQGIVAPIEAKLRPKNMGMGFNDYQESKNLPSLVEVQQPQVEEKQPLVQKKEKLWKKQAQARAKKKEGIITPDELLAMKAEQESETVFQKVVDMRGPQVRVLTSLDNLNAEEKARDNDVPMPELQHNIRLIVDLAELDIQKIDRDLRNERETVIALQKEKETLQSEAARQKKQLDTMEEVLQTLDRISDENTSGRLTLESLARSFGDLKRRFPEDYKLCNLSCIACSYALPLLIRVFQGWDPLQNPTHGMDMLTLWRSLLLGDEASDIFEDSSSPYAQLVNEVVFPAVRIVGINTWQPRDPEPMLRFLESWEKLLPSSVLQSILDMVVMPKLSDAVNTWNPCVETIPIHVWVHPWLPLLGQKLEILYQPIRLKLGSALRAWHPSDMSAYTILSPWKAVFDAASWEQLIVRSILPKLVDVMQDFQVNPAKQSLVEFRWVMAWASAVPIHHMVTLLEVHFFSKWQQVLYHWLCSNPNFQEVMSWYEGWKSEFPAEILANERIRLQLKVGLDMMNQAVEGLQVVQPGVRENISYLRAREQRQFEAAATRAQQNSMMDGVPEMSLKEAVEFHAQQHGLLFKPKPGRLHDGHQIYGFGSVSIIVDSLNQQIFAQVQDKWTLTVILDCRYRSCSFSKLAGVSLSDQAVVGAVMLYSAVGSSAMSRSPAASAKAFAVGARQKLLQKLMRQGSSSKCQQKPTQISHFIYKFPNWRHNCSVLSPTQKQQQDKKQGILAAITVIVAVVLRARFPLAQGKHVPPPAKSQ</sequence>
<gene>
    <name evidence="10" type="ORF">Cgig2_027550</name>
</gene>
<dbReference type="Pfam" id="PF07842">
    <property type="entry name" value="GCFC"/>
    <property type="match status" value="1"/>
</dbReference>